<name>A0ABT1JPQ6_ACTCY</name>
<feature type="compositionally biased region" description="Basic and acidic residues" evidence="1">
    <location>
        <begin position="1"/>
        <end position="11"/>
    </location>
</feature>
<evidence type="ECO:0000256" key="1">
    <source>
        <dbReference type="SAM" id="MobiDB-lite"/>
    </source>
</evidence>
<accession>A0ABT1JPQ6</accession>
<feature type="region of interest" description="Disordered" evidence="1">
    <location>
        <begin position="1"/>
        <end position="32"/>
    </location>
</feature>
<organism evidence="3 4">
    <name type="scientific">Actinoalloteichus caeruleus DSM 43889</name>
    <dbReference type="NCBI Taxonomy" id="1120930"/>
    <lineage>
        <taxon>Bacteria</taxon>
        <taxon>Bacillati</taxon>
        <taxon>Actinomycetota</taxon>
        <taxon>Actinomycetes</taxon>
        <taxon>Pseudonocardiales</taxon>
        <taxon>Pseudonocardiaceae</taxon>
        <taxon>Actinoalloteichus</taxon>
        <taxon>Actinoalloteichus cyanogriseus</taxon>
    </lineage>
</organism>
<keyword evidence="4" id="KW-1185">Reference proteome</keyword>
<protein>
    <recommendedName>
        <fullName evidence="2">DUF4253 domain-containing protein</fullName>
    </recommendedName>
</protein>
<dbReference type="Pfam" id="PF14062">
    <property type="entry name" value="DUF4253"/>
    <property type="match status" value="1"/>
</dbReference>
<reference evidence="3 4" key="1">
    <citation type="submission" date="2013-07" db="EMBL/GenBank/DDBJ databases">
        <authorList>
            <consortium name="DOE Joint Genome Institute"/>
            <person name="Reeve W."/>
            <person name="Huntemann M."/>
            <person name="Han J."/>
            <person name="Chen A."/>
            <person name="Kyrpides N."/>
            <person name="Mavromatis K."/>
            <person name="Markowitz V."/>
            <person name="Palaniappan K."/>
            <person name="Ivanova N."/>
            <person name="Schaumberg A."/>
            <person name="Pati A."/>
            <person name="Liolios K."/>
            <person name="Nordberg H.P."/>
            <person name="Cantor M.N."/>
            <person name="Hua S.X."/>
            <person name="Woyke T."/>
        </authorList>
    </citation>
    <scope>NUCLEOTIDE SEQUENCE [LARGE SCALE GENOMIC DNA]</scope>
    <source>
        <strain evidence="3 4">DSM 43889</strain>
    </source>
</reference>
<dbReference type="EMBL" id="AUBJ02000001">
    <property type="protein sequence ID" value="MCP2334503.1"/>
    <property type="molecule type" value="Genomic_DNA"/>
</dbReference>
<dbReference type="InterPro" id="IPR025349">
    <property type="entry name" value="DUF4253"/>
</dbReference>
<proteinExistence type="predicted"/>
<feature type="domain" description="DUF4253" evidence="2">
    <location>
        <begin position="175"/>
        <end position="283"/>
    </location>
</feature>
<dbReference type="RefSeq" id="WP_103056435.1">
    <property type="nucleotide sequence ID" value="NZ_AUBJ02000001.1"/>
</dbReference>
<evidence type="ECO:0000313" key="3">
    <source>
        <dbReference type="EMBL" id="MCP2334503.1"/>
    </source>
</evidence>
<reference evidence="3 4" key="2">
    <citation type="submission" date="2022-06" db="EMBL/GenBank/DDBJ databases">
        <title>Genomic Encyclopedia of Type Strains, Phase I: the one thousand microbial genomes (KMG-I) project.</title>
        <authorList>
            <person name="Kyrpides N."/>
        </authorList>
    </citation>
    <scope>NUCLEOTIDE SEQUENCE [LARGE SCALE GENOMIC DNA]</scope>
    <source>
        <strain evidence="3 4">DSM 43889</strain>
    </source>
</reference>
<dbReference type="Proteomes" id="UP000791080">
    <property type="component" value="Unassembled WGS sequence"/>
</dbReference>
<sequence length="283" mass="30867">MVDQADTRSLPDELAALFPEGGDGRPLPPDLPPGELIWADESFARYRLSTVRPALWLSRDPAGAGTWARYRALHPETGLWPLLLRPSDLQGGEPWETGELAPEPVSRVDRHDARALMAEWWAESAAPSGGGHDVSEQLLPFGPDFPGLAPRAVPDRPPEEVADWLAGELTDGVARLGLVAASRGADALAQIGWMGPVNYSERTAPLSAILRSWEDRFGVRVVRLGFDTLDLSVAAPPKTPEHALAVAAEHWSFCPDSIDQGVGNLGDYARQIVGHHSWTFWWE</sequence>
<comment type="caution">
    <text evidence="3">The sequence shown here is derived from an EMBL/GenBank/DDBJ whole genome shotgun (WGS) entry which is preliminary data.</text>
</comment>
<gene>
    <name evidence="3" type="ORF">G443_004773</name>
</gene>
<evidence type="ECO:0000313" key="4">
    <source>
        <dbReference type="Proteomes" id="UP000791080"/>
    </source>
</evidence>
<evidence type="ECO:0000259" key="2">
    <source>
        <dbReference type="Pfam" id="PF14062"/>
    </source>
</evidence>